<comment type="similarity">
    <text evidence="1">Belongs to the HesB/IscA family.</text>
</comment>
<accession>A0A9D2F8U0</accession>
<proteinExistence type="inferred from homology"/>
<protein>
    <submittedName>
        <fullName evidence="2">Iron-sulfur cluster biosynthesis protein</fullName>
    </submittedName>
</protein>
<sequence>MKITVTPEVLGWFKQEIALEGKQGIRFFGKVYGSTQVHDGFSVGMSVDVPEYPLYQTTIDGVLFFVEESDEWFFKGYDMDVAYDDKLKEPAYHFSEEK</sequence>
<reference evidence="2" key="1">
    <citation type="journal article" date="2021" name="PeerJ">
        <title>Extensive microbial diversity within the chicken gut microbiome revealed by metagenomics and culture.</title>
        <authorList>
            <person name="Gilroy R."/>
            <person name="Ravi A."/>
            <person name="Getino M."/>
            <person name="Pursley I."/>
            <person name="Horton D.L."/>
            <person name="Alikhan N.F."/>
            <person name="Baker D."/>
            <person name="Gharbi K."/>
            <person name="Hall N."/>
            <person name="Watson M."/>
            <person name="Adriaenssens E.M."/>
            <person name="Foster-Nyarko E."/>
            <person name="Jarju S."/>
            <person name="Secka A."/>
            <person name="Antonio M."/>
            <person name="Oren A."/>
            <person name="Chaudhuri R.R."/>
            <person name="La Ragione R."/>
            <person name="Hildebrand F."/>
            <person name="Pallen M.J."/>
        </authorList>
    </citation>
    <scope>NUCLEOTIDE SEQUENCE</scope>
    <source>
        <strain evidence="2">CHK172-16539</strain>
    </source>
</reference>
<name>A0A9D2F8U0_9ENTE</name>
<reference evidence="2" key="2">
    <citation type="submission" date="2021-04" db="EMBL/GenBank/DDBJ databases">
        <authorList>
            <person name="Gilroy R."/>
        </authorList>
    </citation>
    <scope>NUCLEOTIDE SEQUENCE</scope>
    <source>
        <strain evidence="2">CHK172-16539</strain>
    </source>
</reference>
<evidence type="ECO:0000313" key="2">
    <source>
        <dbReference type="EMBL" id="HIZ54171.1"/>
    </source>
</evidence>
<comment type="caution">
    <text evidence="2">The sequence shown here is derived from an EMBL/GenBank/DDBJ whole genome shotgun (WGS) entry which is preliminary data.</text>
</comment>
<dbReference type="InterPro" id="IPR035903">
    <property type="entry name" value="HesB-like_dom_sf"/>
</dbReference>
<dbReference type="SUPFAM" id="SSF89360">
    <property type="entry name" value="HesB-like domain"/>
    <property type="match status" value="1"/>
</dbReference>
<dbReference type="Proteomes" id="UP000824063">
    <property type="component" value="Unassembled WGS sequence"/>
</dbReference>
<dbReference type="PIRSF" id="PIRSF034852">
    <property type="entry name" value="UCP034852"/>
    <property type="match status" value="1"/>
</dbReference>
<gene>
    <name evidence="2" type="ORF">IAA20_09535</name>
</gene>
<organism evidence="2 3">
    <name type="scientific">Candidatus Enterococcus avicola</name>
    <dbReference type="NCBI Taxonomy" id="2838561"/>
    <lineage>
        <taxon>Bacteria</taxon>
        <taxon>Bacillati</taxon>
        <taxon>Bacillota</taxon>
        <taxon>Bacilli</taxon>
        <taxon>Lactobacillales</taxon>
        <taxon>Enterococcaceae</taxon>
        <taxon>Enterococcus</taxon>
    </lineage>
</organism>
<dbReference type="InterPro" id="IPR008326">
    <property type="entry name" value="PdhI-like"/>
</dbReference>
<evidence type="ECO:0000256" key="1">
    <source>
        <dbReference type="ARBA" id="ARBA00006718"/>
    </source>
</evidence>
<dbReference type="EMBL" id="DXBN01000220">
    <property type="protein sequence ID" value="HIZ54171.1"/>
    <property type="molecule type" value="Genomic_DNA"/>
</dbReference>
<evidence type="ECO:0000313" key="3">
    <source>
        <dbReference type="Proteomes" id="UP000824063"/>
    </source>
</evidence>
<dbReference type="AlphaFoldDB" id="A0A9D2F8U0"/>